<evidence type="ECO:0000256" key="1">
    <source>
        <dbReference type="SAM" id="MobiDB-lite"/>
    </source>
</evidence>
<feature type="compositionally biased region" description="Basic and acidic residues" evidence="1">
    <location>
        <begin position="18"/>
        <end position="42"/>
    </location>
</feature>
<dbReference type="EMBL" id="FNHI01000018">
    <property type="protein sequence ID" value="SDN08123.1"/>
    <property type="molecule type" value="Genomic_DNA"/>
</dbReference>
<dbReference type="AlphaFoldDB" id="A0A1G9YI48"/>
<feature type="region of interest" description="Disordered" evidence="1">
    <location>
        <begin position="73"/>
        <end position="109"/>
    </location>
</feature>
<dbReference type="Proteomes" id="UP000199063">
    <property type="component" value="Unassembled WGS sequence"/>
</dbReference>
<name>A0A1G9YI48_9ACTN</name>
<reference evidence="3" key="1">
    <citation type="submission" date="2016-10" db="EMBL/GenBank/DDBJ databases">
        <authorList>
            <person name="Varghese N."/>
            <person name="Submissions S."/>
        </authorList>
    </citation>
    <scope>NUCLEOTIDE SEQUENCE [LARGE SCALE GENOMIC DNA]</scope>
    <source>
        <strain evidence="3">CGMCC 4.7042</strain>
    </source>
</reference>
<protein>
    <submittedName>
        <fullName evidence="2">Uncharacterized protein</fullName>
    </submittedName>
</protein>
<sequence>MRACPSTPLESRTCHTHAARDESDARGLDRNVRAGADGETHLGRRNGRGVVDAVAGHADDVSFPLPAAGLLPVGDQRLSGPPAATVRPGHTAATAPADSVPPIQLALVP</sequence>
<feature type="region of interest" description="Disordered" evidence="1">
    <location>
        <begin position="1"/>
        <end position="46"/>
    </location>
</feature>
<evidence type="ECO:0000313" key="3">
    <source>
        <dbReference type="Proteomes" id="UP000199063"/>
    </source>
</evidence>
<accession>A0A1G9YI48</accession>
<organism evidence="2 3">
    <name type="scientific">Streptomyces wuyuanensis</name>
    <dbReference type="NCBI Taxonomy" id="1196353"/>
    <lineage>
        <taxon>Bacteria</taxon>
        <taxon>Bacillati</taxon>
        <taxon>Actinomycetota</taxon>
        <taxon>Actinomycetes</taxon>
        <taxon>Kitasatosporales</taxon>
        <taxon>Streptomycetaceae</taxon>
        <taxon>Streptomyces</taxon>
    </lineage>
</organism>
<keyword evidence="3" id="KW-1185">Reference proteome</keyword>
<evidence type="ECO:0000313" key="2">
    <source>
        <dbReference type="EMBL" id="SDN08123.1"/>
    </source>
</evidence>
<gene>
    <name evidence="2" type="ORF">SAMN05444921_118134</name>
</gene>
<proteinExistence type="predicted"/>